<gene>
    <name evidence="2" type="ORF">LIER_04169</name>
</gene>
<evidence type="ECO:0000313" key="3">
    <source>
        <dbReference type="Proteomes" id="UP001454036"/>
    </source>
</evidence>
<organism evidence="2 3">
    <name type="scientific">Lithospermum erythrorhizon</name>
    <name type="common">Purple gromwell</name>
    <name type="synonym">Lithospermum officinale var. erythrorhizon</name>
    <dbReference type="NCBI Taxonomy" id="34254"/>
    <lineage>
        <taxon>Eukaryota</taxon>
        <taxon>Viridiplantae</taxon>
        <taxon>Streptophyta</taxon>
        <taxon>Embryophyta</taxon>
        <taxon>Tracheophyta</taxon>
        <taxon>Spermatophyta</taxon>
        <taxon>Magnoliopsida</taxon>
        <taxon>eudicotyledons</taxon>
        <taxon>Gunneridae</taxon>
        <taxon>Pentapetalae</taxon>
        <taxon>asterids</taxon>
        <taxon>lamiids</taxon>
        <taxon>Boraginales</taxon>
        <taxon>Boraginaceae</taxon>
        <taxon>Boraginoideae</taxon>
        <taxon>Lithospermeae</taxon>
        <taxon>Lithospermum</taxon>
    </lineage>
</organism>
<evidence type="ECO:0000256" key="1">
    <source>
        <dbReference type="SAM" id="MobiDB-lite"/>
    </source>
</evidence>
<feature type="region of interest" description="Disordered" evidence="1">
    <location>
        <begin position="66"/>
        <end position="85"/>
    </location>
</feature>
<proteinExistence type="predicted"/>
<keyword evidence="3" id="KW-1185">Reference proteome</keyword>
<dbReference type="Pfam" id="PF21737">
    <property type="entry name" value="DUF6865"/>
    <property type="match status" value="1"/>
</dbReference>
<dbReference type="Proteomes" id="UP001454036">
    <property type="component" value="Unassembled WGS sequence"/>
</dbReference>
<dbReference type="PANTHER" id="PTHR35282">
    <property type="entry name" value="F5D14.24 PROTEIN"/>
    <property type="match status" value="1"/>
</dbReference>
<protein>
    <submittedName>
        <fullName evidence="2">Uncharacterized protein</fullName>
    </submittedName>
</protein>
<name>A0AAV3NXP7_LITER</name>
<reference evidence="2 3" key="1">
    <citation type="submission" date="2024-01" db="EMBL/GenBank/DDBJ databases">
        <title>The complete chloroplast genome sequence of Lithospermum erythrorhizon: insights into the phylogenetic relationship among Boraginaceae species and the maternal lineages of purple gromwells.</title>
        <authorList>
            <person name="Okada T."/>
            <person name="Watanabe K."/>
        </authorList>
    </citation>
    <scope>NUCLEOTIDE SEQUENCE [LARGE SCALE GENOMIC DNA]</scope>
</reference>
<dbReference type="PANTHER" id="PTHR35282:SF2">
    <property type="entry name" value="F5D14.24 PROTEIN"/>
    <property type="match status" value="1"/>
</dbReference>
<accession>A0AAV3NXP7</accession>
<evidence type="ECO:0000313" key="2">
    <source>
        <dbReference type="EMBL" id="GAA0143501.1"/>
    </source>
</evidence>
<dbReference type="AlphaFoldDB" id="A0AAV3NXP7"/>
<sequence length="85" mass="9510">MDRKDTGLKEILEKEVTRESLIALSYTEPQKNHATGHVTGNPKDQYVETLNNDGAERYRSKLISISYSPSPEAPSPQVLPRKLNG</sequence>
<dbReference type="EMBL" id="BAABME010000524">
    <property type="protein sequence ID" value="GAA0143501.1"/>
    <property type="molecule type" value="Genomic_DNA"/>
</dbReference>
<comment type="caution">
    <text evidence="2">The sequence shown here is derived from an EMBL/GenBank/DDBJ whole genome shotgun (WGS) entry which is preliminary data.</text>
</comment>
<dbReference type="InterPro" id="IPR049198">
    <property type="entry name" value="DUF6865"/>
</dbReference>